<evidence type="ECO:0000313" key="2">
    <source>
        <dbReference type="EMBL" id="CAA9348351.1"/>
    </source>
</evidence>
<feature type="chain" id="PRO_5027080920" evidence="1">
    <location>
        <begin position="28"/>
        <end position="172"/>
    </location>
</feature>
<sequence length="172" mass="18368">MKVRTVRHALLALLFLAIGGVPLRGQSAPPPTEVDSLVWANVVQRNASPRTFTARIVSADSASIVFQHQGRFFFVPVAEVERMDINLGRPTIGVARGAGHGFVSAALVLGLLYVAGSGCEDCYFSPREIAGEIAVPFTLVMTGVGALSGLLPGRERWVRVQPPVTVRPAPVR</sequence>
<organism evidence="2">
    <name type="scientific">uncultured Gemmatimonadota bacterium</name>
    <dbReference type="NCBI Taxonomy" id="203437"/>
    <lineage>
        <taxon>Bacteria</taxon>
        <taxon>Pseudomonadati</taxon>
        <taxon>Gemmatimonadota</taxon>
        <taxon>environmental samples</taxon>
    </lineage>
</organism>
<protein>
    <submittedName>
        <fullName evidence="2">Uncharacterized protein</fullName>
    </submittedName>
</protein>
<keyword evidence="1" id="KW-0732">Signal</keyword>
<name>A0A6J4M2L3_9BACT</name>
<proteinExistence type="predicted"/>
<accession>A0A6J4M2L3</accession>
<dbReference type="EMBL" id="CADCTW010000162">
    <property type="protein sequence ID" value="CAA9348351.1"/>
    <property type="molecule type" value="Genomic_DNA"/>
</dbReference>
<gene>
    <name evidence="2" type="ORF">AVDCRST_MAG68-3529</name>
</gene>
<reference evidence="2" key="1">
    <citation type="submission" date="2020-02" db="EMBL/GenBank/DDBJ databases">
        <authorList>
            <person name="Meier V. D."/>
        </authorList>
    </citation>
    <scope>NUCLEOTIDE SEQUENCE</scope>
    <source>
        <strain evidence="2">AVDCRST_MAG68</strain>
    </source>
</reference>
<feature type="signal peptide" evidence="1">
    <location>
        <begin position="1"/>
        <end position="27"/>
    </location>
</feature>
<evidence type="ECO:0000256" key="1">
    <source>
        <dbReference type="SAM" id="SignalP"/>
    </source>
</evidence>
<dbReference type="AlphaFoldDB" id="A0A6J4M2L3"/>